<accession>A0A1N7BBZ3</accession>
<protein>
    <recommendedName>
        <fullName evidence="4">WD40-like Beta Propeller Repeat</fullName>
    </recommendedName>
</protein>
<feature type="signal peptide" evidence="1">
    <location>
        <begin position="1"/>
        <end position="32"/>
    </location>
</feature>
<evidence type="ECO:0000256" key="1">
    <source>
        <dbReference type="SAM" id="SignalP"/>
    </source>
</evidence>
<dbReference type="EMBL" id="FTNM01000007">
    <property type="protein sequence ID" value="SIR48733.1"/>
    <property type="molecule type" value="Genomic_DNA"/>
</dbReference>
<keyword evidence="3" id="KW-1185">Reference proteome</keyword>
<feature type="chain" id="PRO_5012048949" description="WD40-like Beta Propeller Repeat" evidence="1">
    <location>
        <begin position="33"/>
        <end position="495"/>
    </location>
</feature>
<sequence length="495" mass="55045">MQLPFNFIPLKILRLLPLLFLAILFAAAPASSQGKRAAIPFNYIPDNTEDQYNQSISSKTLPLGTEGFVILSRSKPGEYAIERYNTALKKAWSATVPLAAEETVEAFARNQEAVLLVTHRTNEQGNQVLYAHRVDLRSGQKEKPVLLLEAPADARKAGIAISPDGTKLLAYRYSVSGNQVLQSISGSLYDGKLQKVKDTKYSLTDLRGIVSAEVIVNDAGDQFISLISENMERLTVRQYTLKSPVAKGMSVLVGGIFEGKKVYIMDSKYALQPNGNLYGVVLTADEKSGEYYSLKAVKFDFEKEDMVFAEEFRFTPEYLASVNSLDKSGGAKAKRLEDIYLTDLILTPEEKLIVMAEKKYMEGGENSPYYAKEIHLFAYDQFMGTAWSSVLMKNQKAPADEAFTGISYRYHLAGNTLHLLTLEELNGKHDLYLRRIDTSTGKAEAPKAAGLNVAKGEDTAYVKDFTAWLGEKDLVVVVRPSKKANSLQLRRLQIR</sequence>
<reference evidence="3" key="1">
    <citation type="submission" date="2017-01" db="EMBL/GenBank/DDBJ databases">
        <authorList>
            <person name="Varghese N."/>
            <person name="Submissions S."/>
        </authorList>
    </citation>
    <scope>NUCLEOTIDE SEQUENCE [LARGE SCALE GENOMIC DNA]</scope>
    <source>
        <strain evidence="3">DM9</strain>
    </source>
</reference>
<dbReference type="Proteomes" id="UP000185924">
    <property type="component" value="Unassembled WGS sequence"/>
</dbReference>
<evidence type="ECO:0000313" key="2">
    <source>
        <dbReference type="EMBL" id="SIR48733.1"/>
    </source>
</evidence>
<organism evidence="2 3">
    <name type="scientific">Pontibacter lucknowensis</name>
    <dbReference type="NCBI Taxonomy" id="1077936"/>
    <lineage>
        <taxon>Bacteria</taxon>
        <taxon>Pseudomonadati</taxon>
        <taxon>Bacteroidota</taxon>
        <taxon>Cytophagia</taxon>
        <taxon>Cytophagales</taxon>
        <taxon>Hymenobacteraceae</taxon>
        <taxon>Pontibacter</taxon>
    </lineage>
</organism>
<evidence type="ECO:0008006" key="4">
    <source>
        <dbReference type="Google" id="ProtNLM"/>
    </source>
</evidence>
<keyword evidence="1" id="KW-0732">Signal</keyword>
<evidence type="ECO:0000313" key="3">
    <source>
        <dbReference type="Proteomes" id="UP000185924"/>
    </source>
</evidence>
<name>A0A1N7BBZ3_9BACT</name>
<dbReference type="AlphaFoldDB" id="A0A1N7BBZ3"/>
<proteinExistence type="predicted"/>
<gene>
    <name evidence="2" type="ORF">SAMN05421545_3879</name>
</gene>